<dbReference type="RefSeq" id="WP_145830886.1">
    <property type="nucleotide sequence ID" value="NZ_BOMX01000104.1"/>
</dbReference>
<organism evidence="2 3">
    <name type="scientific">Actinoplanes teichomyceticus</name>
    <dbReference type="NCBI Taxonomy" id="1867"/>
    <lineage>
        <taxon>Bacteria</taxon>
        <taxon>Bacillati</taxon>
        <taxon>Actinomycetota</taxon>
        <taxon>Actinomycetes</taxon>
        <taxon>Micromonosporales</taxon>
        <taxon>Micromonosporaceae</taxon>
        <taxon>Actinoplanes</taxon>
    </lineage>
</organism>
<protein>
    <submittedName>
        <fullName evidence="2">Uncharacterized protein</fullName>
    </submittedName>
</protein>
<proteinExistence type="predicted"/>
<evidence type="ECO:0000256" key="1">
    <source>
        <dbReference type="SAM" id="MobiDB-lite"/>
    </source>
</evidence>
<keyword evidence="3" id="KW-1185">Reference proteome</keyword>
<evidence type="ECO:0000313" key="3">
    <source>
        <dbReference type="Proteomes" id="UP000320239"/>
    </source>
</evidence>
<feature type="region of interest" description="Disordered" evidence="1">
    <location>
        <begin position="1"/>
        <end position="27"/>
    </location>
</feature>
<comment type="caution">
    <text evidence="2">The sequence shown here is derived from an EMBL/GenBank/DDBJ whole genome shotgun (WGS) entry which is preliminary data.</text>
</comment>
<gene>
    <name evidence="2" type="ORF">FHX34_103205</name>
</gene>
<dbReference type="Proteomes" id="UP000320239">
    <property type="component" value="Unassembled WGS sequence"/>
</dbReference>
<sequence>MLWRRAQPDPSAAAPPVRSSGAGARPARTTWRAWCGRCEYARDDDGGRPPSVLLIDGYGVPDAGGADIPVNFRAGAAAVAA</sequence>
<reference evidence="2 3" key="1">
    <citation type="submission" date="2019-06" db="EMBL/GenBank/DDBJ databases">
        <title>Sequencing the genomes of 1000 actinobacteria strains.</title>
        <authorList>
            <person name="Klenk H.-P."/>
        </authorList>
    </citation>
    <scope>NUCLEOTIDE SEQUENCE [LARGE SCALE GENOMIC DNA]</scope>
    <source>
        <strain evidence="2 3">DSM 43866</strain>
    </source>
</reference>
<dbReference type="EMBL" id="VIWY01000003">
    <property type="protein sequence ID" value="TWG20676.1"/>
    <property type="molecule type" value="Genomic_DNA"/>
</dbReference>
<dbReference type="AlphaFoldDB" id="A0A561W9Z0"/>
<accession>A0A561W9Z0</accession>
<name>A0A561W9Z0_ACTTI</name>
<evidence type="ECO:0000313" key="2">
    <source>
        <dbReference type="EMBL" id="TWG20676.1"/>
    </source>
</evidence>